<organism evidence="1">
    <name type="scientific">marine sediment metagenome</name>
    <dbReference type="NCBI Taxonomy" id="412755"/>
    <lineage>
        <taxon>unclassified sequences</taxon>
        <taxon>metagenomes</taxon>
        <taxon>ecological metagenomes</taxon>
    </lineage>
</organism>
<accession>X0T3B4</accession>
<name>X0T3B4_9ZZZZ</name>
<comment type="caution">
    <text evidence="1">The sequence shown here is derived from an EMBL/GenBank/DDBJ whole genome shotgun (WGS) entry which is preliminary data.</text>
</comment>
<dbReference type="AlphaFoldDB" id="X0T3B4"/>
<protein>
    <submittedName>
        <fullName evidence="1">Uncharacterized protein</fullName>
    </submittedName>
</protein>
<evidence type="ECO:0000313" key="1">
    <source>
        <dbReference type="EMBL" id="GAF70525.1"/>
    </source>
</evidence>
<gene>
    <name evidence="1" type="ORF">S01H1_12780</name>
</gene>
<sequence length="274" mass="31375">GQTWQETTGHKSWQYEFPPLPNYTYHLTLRVTNADGVVSSPKTFGITRLTYIPLTVSELIQRRADELAKVYMAKDRDRYMGFVSRGYQNYPRGWHNLRKSIENDFKSLNNVVLRFSVNQVFKLEGVIMADIHWRLTYAGLLEPKEGYVEIHFDPADHMKILVQRKDLYFGSAPIGHNGTVQLARAPLPFFDFIVTDLDKVGANTITIRVRVVIGGTVTFNGNVMLTETPRRSGRFRGTRPFPGVVPGDTVTATYIDELTSDWRRNVRRSDIYAP</sequence>
<proteinExistence type="predicted"/>
<feature type="non-terminal residue" evidence="1">
    <location>
        <position position="1"/>
    </location>
</feature>
<dbReference type="EMBL" id="BARS01006573">
    <property type="protein sequence ID" value="GAF70525.1"/>
    <property type="molecule type" value="Genomic_DNA"/>
</dbReference>
<reference evidence="1" key="1">
    <citation type="journal article" date="2014" name="Front. Microbiol.">
        <title>High frequency of phylogenetically diverse reductive dehalogenase-homologous genes in deep subseafloor sedimentary metagenomes.</title>
        <authorList>
            <person name="Kawai M."/>
            <person name="Futagami T."/>
            <person name="Toyoda A."/>
            <person name="Takaki Y."/>
            <person name="Nishi S."/>
            <person name="Hori S."/>
            <person name="Arai W."/>
            <person name="Tsubouchi T."/>
            <person name="Morono Y."/>
            <person name="Uchiyama I."/>
            <person name="Ito T."/>
            <person name="Fujiyama A."/>
            <person name="Inagaki F."/>
            <person name="Takami H."/>
        </authorList>
    </citation>
    <scope>NUCLEOTIDE SEQUENCE</scope>
    <source>
        <strain evidence="1">Expedition CK06-06</strain>
    </source>
</reference>